<accession>A0A166EWY4</accession>
<dbReference type="Proteomes" id="UP000076532">
    <property type="component" value="Unassembled WGS sequence"/>
</dbReference>
<dbReference type="AlphaFoldDB" id="A0A166EWY4"/>
<name>A0A166EWY4_9AGAM</name>
<sequence>MGSTHTRNGCVHRSWEAVYGSMDALLRALTPFYTLNRANHCAGNHSDHIFFNAKSPALRRLTYVKLSPLGYEAAAGPVVGQLSTALSYLTCLMRICIVNEWPMIGVALF</sequence>
<reference evidence="1 2" key="1">
    <citation type="journal article" date="2016" name="Mol. Biol. Evol.">
        <title>Comparative Genomics of Early-Diverging Mushroom-Forming Fungi Provides Insights into the Origins of Lignocellulose Decay Capabilities.</title>
        <authorList>
            <person name="Nagy L.G."/>
            <person name="Riley R."/>
            <person name="Tritt A."/>
            <person name="Adam C."/>
            <person name="Daum C."/>
            <person name="Floudas D."/>
            <person name="Sun H."/>
            <person name="Yadav J.S."/>
            <person name="Pangilinan J."/>
            <person name="Larsson K.H."/>
            <person name="Matsuura K."/>
            <person name="Barry K."/>
            <person name="Labutti K."/>
            <person name="Kuo R."/>
            <person name="Ohm R.A."/>
            <person name="Bhattacharya S.S."/>
            <person name="Shirouzu T."/>
            <person name="Yoshinaga Y."/>
            <person name="Martin F.M."/>
            <person name="Grigoriev I.V."/>
            <person name="Hibbett D.S."/>
        </authorList>
    </citation>
    <scope>NUCLEOTIDE SEQUENCE [LARGE SCALE GENOMIC DNA]</scope>
    <source>
        <strain evidence="1 2">CBS 109695</strain>
    </source>
</reference>
<evidence type="ECO:0000313" key="2">
    <source>
        <dbReference type="Proteomes" id="UP000076532"/>
    </source>
</evidence>
<keyword evidence="2" id="KW-1185">Reference proteome</keyword>
<protein>
    <submittedName>
        <fullName evidence="1">Uncharacterized protein</fullName>
    </submittedName>
</protein>
<dbReference type="OrthoDB" id="3223806at2759"/>
<organism evidence="1 2">
    <name type="scientific">Athelia psychrophila</name>
    <dbReference type="NCBI Taxonomy" id="1759441"/>
    <lineage>
        <taxon>Eukaryota</taxon>
        <taxon>Fungi</taxon>
        <taxon>Dikarya</taxon>
        <taxon>Basidiomycota</taxon>
        <taxon>Agaricomycotina</taxon>
        <taxon>Agaricomycetes</taxon>
        <taxon>Agaricomycetidae</taxon>
        <taxon>Atheliales</taxon>
        <taxon>Atheliaceae</taxon>
        <taxon>Athelia</taxon>
    </lineage>
</organism>
<gene>
    <name evidence="1" type="ORF">FIBSPDRAFT_65558</name>
</gene>
<dbReference type="EMBL" id="KV417596">
    <property type="protein sequence ID" value="KZP16198.1"/>
    <property type="molecule type" value="Genomic_DNA"/>
</dbReference>
<evidence type="ECO:0000313" key="1">
    <source>
        <dbReference type="EMBL" id="KZP16198.1"/>
    </source>
</evidence>
<proteinExistence type="predicted"/>